<dbReference type="Proteomes" id="UP000192472">
    <property type="component" value="Unassembled WGS sequence"/>
</dbReference>
<keyword evidence="1" id="KW-0802">TPR repeat</keyword>
<dbReference type="InterPro" id="IPR024983">
    <property type="entry name" value="CHAT_dom"/>
</dbReference>
<dbReference type="Pfam" id="PF12770">
    <property type="entry name" value="CHAT"/>
    <property type="match status" value="1"/>
</dbReference>
<keyword evidence="5" id="KW-1185">Reference proteome</keyword>
<protein>
    <submittedName>
        <fullName evidence="4">CHAT domain-containing protein</fullName>
    </submittedName>
</protein>
<dbReference type="EMBL" id="FWYF01000003">
    <property type="protein sequence ID" value="SMD36958.1"/>
    <property type="molecule type" value="Genomic_DNA"/>
</dbReference>
<dbReference type="AlphaFoldDB" id="A0A1W2GKU1"/>
<evidence type="ECO:0000256" key="1">
    <source>
        <dbReference type="PROSITE-ProRule" id="PRU00339"/>
    </source>
</evidence>
<feature type="repeat" description="TPR" evidence="1">
    <location>
        <begin position="178"/>
        <end position="211"/>
    </location>
</feature>
<keyword evidence="2" id="KW-0812">Transmembrane</keyword>
<evidence type="ECO:0000313" key="5">
    <source>
        <dbReference type="Proteomes" id="UP000192472"/>
    </source>
</evidence>
<feature type="repeat" description="TPR" evidence="1">
    <location>
        <begin position="346"/>
        <end position="379"/>
    </location>
</feature>
<accession>A0A1W2GKU1</accession>
<feature type="domain" description="CHAT" evidence="3">
    <location>
        <begin position="695"/>
        <end position="979"/>
    </location>
</feature>
<organism evidence="4 5">
    <name type="scientific">Reichenbachiella faecimaris</name>
    <dbReference type="NCBI Taxonomy" id="692418"/>
    <lineage>
        <taxon>Bacteria</taxon>
        <taxon>Pseudomonadati</taxon>
        <taxon>Bacteroidota</taxon>
        <taxon>Cytophagia</taxon>
        <taxon>Cytophagales</taxon>
        <taxon>Reichenbachiellaceae</taxon>
        <taxon>Reichenbachiella</taxon>
    </lineage>
</organism>
<dbReference type="SUPFAM" id="SSF48452">
    <property type="entry name" value="TPR-like"/>
    <property type="match status" value="3"/>
</dbReference>
<evidence type="ECO:0000256" key="2">
    <source>
        <dbReference type="SAM" id="Phobius"/>
    </source>
</evidence>
<dbReference type="SMART" id="SM00028">
    <property type="entry name" value="TPR"/>
    <property type="match status" value="6"/>
</dbReference>
<gene>
    <name evidence="4" type="ORF">SAMN04488029_3163</name>
</gene>
<dbReference type="PROSITE" id="PS50005">
    <property type="entry name" value="TPR"/>
    <property type="match status" value="2"/>
</dbReference>
<keyword evidence="2" id="KW-0472">Membrane</keyword>
<proteinExistence type="predicted"/>
<dbReference type="InterPro" id="IPR011990">
    <property type="entry name" value="TPR-like_helical_dom_sf"/>
</dbReference>
<keyword evidence="2" id="KW-1133">Transmembrane helix</keyword>
<dbReference type="InterPro" id="IPR019734">
    <property type="entry name" value="TPR_rpt"/>
</dbReference>
<dbReference type="RefSeq" id="WP_084373799.1">
    <property type="nucleotide sequence ID" value="NZ_FWYF01000003.1"/>
</dbReference>
<name>A0A1W2GKU1_REIFA</name>
<evidence type="ECO:0000259" key="3">
    <source>
        <dbReference type="Pfam" id="PF12770"/>
    </source>
</evidence>
<reference evidence="4 5" key="1">
    <citation type="submission" date="2017-04" db="EMBL/GenBank/DDBJ databases">
        <authorList>
            <person name="Afonso C.L."/>
            <person name="Miller P.J."/>
            <person name="Scott M.A."/>
            <person name="Spackman E."/>
            <person name="Goraichik I."/>
            <person name="Dimitrov K.M."/>
            <person name="Suarez D.L."/>
            <person name="Swayne D.E."/>
        </authorList>
    </citation>
    <scope>NUCLEOTIDE SEQUENCE [LARGE SCALE GENOMIC DNA]</scope>
    <source>
        <strain evidence="4 5">DSM 26133</strain>
    </source>
</reference>
<dbReference type="PANTHER" id="PTHR10098">
    <property type="entry name" value="RAPSYN-RELATED"/>
    <property type="match status" value="1"/>
</dbReference>
<dbReference type="Gene3D" id="1.25.40.10">
    <property type="entry name" value="Tetratricopeptide repeat domain"/>
    <property type="match status" value="3"/>
</dbReference>
<feature type="transmembrane region" description="Helical" evidence="2">
    <location>
        <begin position="990"/>
        <end position="1009"/>
    </location>
</feature>
<dbReference type="PANTHER" id="PTHR10098:SF108">
    <property type="entry name" value="TETRATRICOPEPTIDE REPEAT PROTEIN 28"/>
    <property type="match status" value="1"/>
</dbReference>
<dbReference type="Pfam" id="PF13424">
    <property type="entry name" value="TPR_12"/>
    <property type="match status" value="2"/>
</dbReference>
<dbReference type="STRING" id="692418.SAMN04488029_3163"/>
<sequence length="1017" mass="115731">MKLILLLTLVVFQDSLSVDNNRMVNAAQKSYQEADYSGALEMYAKIIESNQSDNKTTDIFRMQFKLVDCLIKLERNKEASTTLKDLRLELWRGQHQELYPAYFLHAGNLELALDNDTKAIEMLDSAKMVTNDALQLIEIELRLMDVYALNRDLISATQVLDEIKELSNQVTSTEPYAGDILLAEGRLLGHKGEFNRAIKVLNQALELKKKSVSDGHPDLAIYYQSLGLQHQGLLQYDKALEYFSIALDIKLKYFGQRHLSVSDTYNAIGFVLYKKALAIESLEFHRKALSIRKEKLQASNYRIKQSKEMLGISYAKADSFAKAEKLFLEVYETRVKDLGENNHYVSYSLYNLGALAEEVLQYEKALVYFKRVVEMGNKIYGENNADQADNLNRLARMYWYLGYDIEAKKTYQRALEHNFPEYKFDGHYASMPDSDYYLTFRECNRSLLGLAGVYGNSNNIDSLRLAVPFIKKAEEYLNKHKLRFYNNTDLTSISQSYKFIAENANVILYKLAQRENKKEYLEEIFRLSEQARGSALNTQINEQKARANTGISVEMTNKDEQIRAKKDSLNSLLVSMMRDDEDLANIQPVKKELFELNRQQEKLILEIEEKYPKYSELKYGQRPVSVSNVKSYLKEQEDNVALMQYLYTDREQLMIMLITKDIYEVVFIDDSLGLNSHVERCRKSIETFDKESFEKSADLLNSILIAPVKNYLDSVDRMVIIPDGVISLIPFDVICDNNNIEMLPYVISYDLSATLLLSRKPSSKRLDGFLAYAPVFDDQDQSSIELGGLVLRSDALVNLPGAIDEVKMTGEIMNGTIRIGDEASEFNFKNEASGYSIIHLATHSIIDQSSDQYSKLIFSGSGTDEDNYLHAFELANMDMEANLVTLSACNTGVGKLEDGEGIMSMARSFRSAGVHSVAMSLWPASDKSTPELMKYFYQNLKAGQRKSVALNNARKQYLTTATGKARHPFYWAGFVVIGDDSPITSENSNIAMILSILFLLTAVPIVLVIKNKYLSID</sequence>
<dbReference type="OrthoDB" id="9771112at2"/>
<evidence type="ECO:0000313" key="4">
    <source>
        <dbReference type="EMBL" id="SMD36958.1"/>
    </source>
</evidence>